<keyword evidence="1" id="KW-0812">Transmembrane</keyword>
<sequence length="48" mass="5695">MSIKITPNRRTTVLIDRVLQRMIKYNLSRVVFNIALELVLSGWLFFID</sequence>
<evidence type="ECO:0000256" key="1">
    <source>
        <dbReference type="SAM" id="Phobius"/>
    </source>
</evidence>
<protein>
    <submittedName>
        <fullName evidence="2">Uncharacterized protein</fullName>
    </submittedName>
</protein>
<dbReference type="EMBL" id="BK014863">
    <property type="protein sequence ID" value="DAD79346.1"/>
    <property type="molecule type" value="Genomic_DNA"/>
</dbReference>
<evidence type="ECO:0000313" key="2">
    <source>
        <dbReference type="EMBL" id="DAD79346.1"/>
    </source>
</evidence>
<keyword evidence="1" id="KW-1133">Transmembrane helix</keyword>
<feature type="transmembrane region" description="Helical" evidence="1">
    <location>
        <begin position="30"/>
        <end position="47"/>
    </location>
</feature>
<keyword evidence="1" id="KW-0472">Membrane</keyword>
<proteinExistence type="predicted"/>
<organism evidence="2">
    <name type="scientific">Myoviridae sp. ctNQr16</name>
    <dbReference type="NCBI Taxonomy" id="2826644"/>
    <lineage>
        <taxon>Viruses</taxon>
        <taxon>Duplodnaviria</taxon>
        <taxon>Heunggongvirae</taxon>
        <taxon>Uroviricota</taxon>
        <taxon>Caudoviricetes</taxon>
    </lineage>
</organism>
<accession>A0A8S5MAS3</accession>
<reference evidence="2" key="1">
    <citation type="journal article" date="2021" name="Proc. Natl. Acad. Sci. U.S.A.">
        <title>A Catalog of Tens of Thousands of Viruses from Human Metagenomes Reveals Hidden Associations with Chronic Diseases.</title>
        <authorList>
            <person name="Tisza M.J."/>
            <person name="Buck C.B."/>
        </authorList>
    </citation>
    <scope>NUCLEOTIDE SEQUENCE</scope>
    <source>
        <strain evidence="2">CtNQr16</strain>
    </source>
</reference>
<name>A0A8S5MAS3_9CAUD</name>